<evidence type="ECO:0000313" key="7">
    <source>
        <dbReference type="Proteomes" id="UP000019473"/>
    </source>
</evidence>
<feature type="compositionally biased region" description="Basic and acidic residues" evidence="4">
    <location>
        <begin position="65"/>
        <end position="78"/>
    </location>
</feature>
<dbReference type="Proteomes" id="UP000019473">
    <property type="component" value="Unassembled WGS sequence"/>
</dbReference>
<organism evidence="6 7">
    <name type="scientific">Cladophialophora yegresii CBS 114405</name>
    <dbReference type="NCBI Taxonomy" id="1182544"/>
    <lineage>
        <taxon>Eukaryota</taxon>
        <taxon>Fungi</taxon>
        <taxon>Dikarya</taxon>
        <taxon>Ascomycota</taxon>
        <taxon>Pezizomycotina</taxon>
        <taxon>Eurotiomycetes</taxon>
        <taxon>Chaetothyriomycetidae</taxon>
        <taxon>Chaetothyriales</taxon>
        <taxon>Herpotrichiellaceae</taxon>
        <taxon>Cladophialophora</taxon>
    </lineage>
</organism>
<feature type="region of interest" description="Disordered" evidence="4">
    <location>
        <begin position="1"/>
        <end position="173"/>
    </location>
</feature>
<feature type="compositionally biased region" description="Polar residues" evidence="4">
    <location>
        <begin position="12"/>
        <end position="24"/>
    </location>
</feature>
<dbReference type="PROSITE" id="PS50172">
    <property type="entry name" value="BRCT"/>
    <property type="match status" value="1"/>
</dbReference>
<feature type="region of interest" description="Disordered" evidence="4">
    <location>
        <begin position="205"/>
        <end position="261"/>
    </location>
</feature>
<dbReference type="RefSeq" id="XP_007762268.1">
    <property type="nucleotide sequence ID" value="XM_007764078.1"/>
</dbReference>
<evidence type="ECO:0000256" key="4">
    <source>
        <dbReference type="SAM" id="MobiDB-lite"/>
    </source>
</evidence>
<name>W9VGX5_9EURO</name>
<dbReference type="SUPFAM" id="SSF52113">
    <property type="entry name" value="BRCT domain"/>
    <property type="match status" value="1"/>
</dbReference>
<dbReference type="SMART" id="SM00292">
    <property type="entry name" value="BRCT"/>
    <property type="match status" value="1"/>
</dbReference>
<dbReference type="eggNOG" id="KOG2043">
    <property type="taxonomic scope" value="Eukaryota"/>
</dbReference>
<feature type="compositionally biased region" description="Polar residues" evidence="4">
    <location>
        <begin position="129"/>
        <end position="143"/>
    </location>
</feature>
<evidence type="ECO:0000256" key="3">
    <source>
        <dbReference type="ARBA" id="ARBA00023242"/>
    </source>
</evidence>
<dbReference type="InterPro" id="IPR001357">
    <property type="entry name" value="BRCT_dom"/>
</dbReference>
<evidence type="ECO:0000313" key="6">
    <source>
        <dbReference type="EMBL" id="EXJ54753.1"/>
    </source>
</evidence>
<dbReference type="VEuPathDB" id="FungiDB:A1O7_10094"/>
<dbReference type="InterPro" id="IPR036420">
    <property type="entry name" value="BRCT_dom_sf"/>
</dbReference>
<feature type="compositionally biased region" description="Basic and acidic residues" evidence="4">
    <location>
        <begin position="233"/>
        <end position="242"/>
    </location>
</feature>
<feature type="compositionally biased region" description="Polar residues" evidence="4">
    <location>
        <begin position="205"/>
        <end position="231"/>
    </location>
</feature>
<keyword evidence="2" id="KW-0227">DNA damage</keyword>
<comment type="subcellular location">
    <subcellularLocation>
        <location evidence="1">Nucleus</location>
    </subcellularLocation>
</comment>
<dbReference type="CDD" id="cd17744">
    <property type="entry name" value="BRCT_MDC1_rpt1"/>
    <property type="match status" value="1"/>
</dbReference>
<dbReference type="InterPro" id="IPR051579">
    <property type="entry name" value="DDR_Transcriptional_Reg"/>
</dbReference>
<gene>
    <name evidence="6" type="ORF">A1O7_10094</name>
</gene>
<dbReference type="GO" id="GO:0005634">
    <property type="term" value="C:nucleus"/>
    <property type="evidence" value="ECO:0007669"/>
    <property type="project" value="UniProtKB-SubCell"/>
</dbReference>
<accession>W9VGX5</accession>
<protein>
    <recommendedName>
        <fullName evidence="5">BRCT domain-containing protein</fullName>
    </recommendedName>
</protein>
<feature type="domain" description="BRCT" evidence="5">
    <location>
        <begin position="269"/>
        <end position="351"/>
    </location>
</feature>
<proteinExistence type="predicted"/>
<dbReference type="EMBL" id="AMGW01000007">
    <property type="protein sequence ID" value="EXJ54753.1"/>
    <property type="molecule type" value="Genomic_DNA"/>
</dbReference>
<reference evidence="6 7" key="1">
    <citation type="submission" date="2013-03" db="EMBL/GenBank/DDBJ databases">
        <title>The Genome Sequence of Cladophialophora yegresii CBS 114405.</title>
        <authorList>
            <consortium name="The Broad Institute Genomics Platform"/>
            <person name="Cuomo C."/>
            <person name="de Hoog S."/>
            <person name="Gorbushina A."/>
            <person name="Walker B."/>
            <person name="Young S.K."/>
            <person name="Zeng Q."/>
            <person name="Gargeya S."/>
            <person name="Fitzgerald M."/>
            <person name="Haas B."/>
            <person name="Abouelleil A."/>
            <person name="Allen A.W."/>
            <person name="Alvarado L."/>
            <person name="Arachchi H.M."/>
            <person name="Berlin A.M."/>
            <person name="Chapman S.B."/>
            <person name="Gainer-Dewar J."/>
            <person name="Goldberg J."/>
            <person name="Griggs A."/>
            <person name="Gujja S."/>
            <person name="Hansen M."/>
            <person name="Howarth C."/>
            <person name="Imamovic A."/>
            <person name="Ireland A."/>
            <person name="Larimer J."/>
            <person name="McCowan C."/>
            <person name="Murphy C."/>
            <person name="Pearson M."/>
            <person name="Poon T.W."/>
            <person name="Priest M."/>
            <person name="Roberts A."/>
            <person name="Saif S."/>
            <person name="Shea T."/>
            <person name="Sisk P."/>
            <person name="Sykes S."/>
            <person name="Wortman J."/>
            <person name="Nusbaum C."/>
            <person name="Birren B."/>
        </authorList>
    </citation>
    <scope>NUCLEOTIDE SEQUENCE [LARGE SCALE GENOMIC DNA]</scope>
    <source>
        <strain evidence="6 7">CBS 114405</strain>
    </source>
</reference>
<dbReference type="Gene3D" id="3.40.50.10190">
    <property type="entry name" value="BRCT domain"/>
    <property type="match status" value="1"/>
</dbReference>
<dbReference type="PANTHER" id="PTHR23196">
    <property type="entry name" value="PAX TRANSCRIPTION ACTIVATION DOMAIN INTERACTING PROTEIN"/>
    <property type="match status" value="1"/>
</dbReference>
<evidence type="ECO:0000259" key="5">
    <source>
        <dbReference type="PROSITE" id="PS50172"/>
    </source>
</evidence>
<feature type="compositionally biased region" description="Basic and acidic residues" evidence="4">
    <location>
        <begin position="40"/>
        <end position="49"/>
    </location>
</feature>
<dbReference type="GO" id="GO:0006974">
    <property type="term" value="P:DNA damage response"/>
    <property type="evidence" value="ECO:0007669"/>
    <property type="project" value="UniProtKB-KW"/>
</dbReference>
<dbReference type="OrthoDB" id="342264at2759"/>
<comment type="caution">
    <text evidence="6">The sequence shown here is derived from an EMBL/GenBank/DDBJ whole genome shotgun (WGS) entry which is preliminary data.</text>
</comment>
<dbReference type="HOGENOM" id="CLU_030190_0_0_1"/>
<keyword evidence="7" id="KW-1185">Reference proteome</keyword>
<dbReference type="GeneID" id="19184653"/>
<keyword evidence="3" id="KW-0539">Nucleus</keyword>
<evidence type="ECO:0000256" key="1">
    <source>
        <dbReference type="ARBA" id="ARBA00004123"/>
    </source>
</evidence>
<sequence length="487" mass="52142">MEGASDAGRGSPSRSSRVTCSPTPSAAGGGEDGESAAESDAEHKVHDNEPAISGPLLGQTGTEELIPHPETNRSEHSNPSRKPKSTDVSNSASDLARPVRPRLRPASKDVAVALTADGPAMHPAHRADSSSSANAIETPSNSEDSADEPRTEGDADTPIDSGGTRGRKRKLKDMEVTGTTLHFSETETDTSKGVELAVSTIVSRNPVRSNATKDLMNPTKTPAKQTGNRKSPTLRDERRDSDLSQPSTGQPVGRQEGSTPAWYAGPSPVVLFSGSTTVQDERAAMSAFGRLGGKVGMTINDATVLCIPEGSVKKTGKLIMAVAKGIDIVTENWMADSQRLGRLPDVAHYLPCDEPQERAWGCNLREAIQRGKKGLTHLLSGTTVYLTKELRKGLGKLEREISQIAWILGAEAVKRRLPAFKDKDKLSQTGVLVIGVRDDPHGAHVGRLGQVLFNKDILTMAALRGRLQRDSNEFVIQLPVKDEEEQL</sequence>
<evidence type="ECO:0000256" key="2">
    <source>
        <dbReference type="ARBA" id="ARBA00022763"/>
    </source>
</evidence>
<dbReference type="AlphaFoldDB" id="W9VGX5"/>
<dbReference type="STRING" id="1182544.W9VGX5"/>
<dbReference type="PANTHER" id="PTHR23196:SF1">
    <property type="entry name" value="PAX-INTERACTING PROTEIN 1"/>
    <property type="match status" value="1"/>
</dbReference>